<dbReference type="KEGG" id="carl:PXC00_00890"/>
<dbReference type="PANTHER" id="PTHR34220:SF7">
    <property type="entry name" value="SENSOR HISTIDINE KINASE YPDA"/>
    <property type="match status" value="1"/>
</dbReference>
<feature type="transmembrane region" description="Helical" evidence="5">
    <location>
        <begin position="20"/>
        <end position="43"/>
    </location>
</feature>
<keyword evidence="5" id="KW-0812">Transmembrane</keyword>
<dbReference type="InterPro" id="IPR010559">
    <property type="entry name" value="Sig_transdc_His_kin_internal"/>
</dbReference>
<evidence type="ECO:0000256" key="2">
    <source>
        <dbReference type="ARBA" id="ARBA00022553"/>
    </source>
</evidence>
<keyword evidence="4 7" id="KW-0418">Kinase</keyword>
<evidence type="ECO:0000256" key="3">
    <source>
        <dbReference type="ARBA" id="ARBA00022679"/>
    </source>
</evidence>
<keyword evidence="3 7" id="KW-0808">Transferase</keyword>
<evidence type="ECO:0000313" key="8">
    <source>
        <dbReference type="Proteomes" id="UP001300604"/>
    </source>
</evidence>
<name>A0AA97D9W9_9FIRM</name>
<dbReference type="Proteomes" id="UP001300604">
    <property type="component" value="Chromosome"/>
</dbReference>
<dbReference type="PANTHER" id="PTHR34220">
    <property type="entry name" value="SENSOR HISTIDINE KINASE YPDA"/>
    <property type="match status" value="1"/>
</dbReference>
<dbReference type="SUPFAM" id="SSF158472">
    <property type="entry name" value="HAMP domain-like"/>
    <property type="match status" value="1"/>
</dbReference>
<evidence type="ECO:0000259" key="6">
    <source>
        <dbReference type="PROSITE" id="PS50885"/>
    </source>
</evidence>
<gene>
    <name evidence="7" type="ORF">PXC00_00890</name>
</gene>
<accession>A0AA97D9W9</accession>
<dbReference type="InterPro" id="IPR050640">
    <property type="entry name" value="Bact_2-comp_sensor_kinase"/>
</dbReference>
<dbReference type="InterPro" id="IPR003660">
    <property type="entry name" value="HAMP_dom"/>
</dbReference>
<dbReference type="Gene3D" id="3.30.565.10">
    <property type="entry name" value="Histidine kinase-like ATPase, C-terminal domain"/>
    <property type="match status" value="1"/>
</dbReference>
<feature type="transmembrane region" description="Helical" evidence="5">
    <location>
        <begin position="301"/>
        <end position="322"/>
    </location>
</feature>
<protein>
    <submittedName>
        <fullName evidence="7">Sensor histidine kinase</fullName>
        <ecNumber evidence="7">2.7.13.3</ecNumber>
    </submittedName>
</protein>
<evidence type="ECO:0000256" key="1">
    <source>
        <dbReference type="ARBA" id="ARBA00004370"/>
    </source>
</evidence>
<keyword evidence="8" id="KW-1185">Reference proteome</keyword>
<evidence type="ECO:0000256" key="5">
    <source>
        <dbReference type="SAM" id="Phobius"/>
    </source>
</evidence>
<dbReference type="EMBL" id="CP135996">
    <property type="protein sequence ID" value="WOC32454.1"/>
    <property type="molecule type" value="Genomic_DNA"/>
</dbReference>
<dbReference type="GO" id="GO:0000155">
    <property type="term" value="F:phosphorelay sensor kinase activity"/>
    <property type="evidence" value="ECO:0007669"/>
    <property type="project" value="InterPro"/>
</dbReference>
<organism evidence="7 8">
    <name type="scientific">Caproicibacterium argilliputei</name>
    <dbReference type="NCBI Taxonomy" id="3030016"/>
    <lineage>
        <taxon>Bacteria</taxon>
        <taxon>Bacillati</taxon>
        <taxon>Bacillota</taxon>
        <taxon>Clostridia</taxon>
        <taxon>Eubacteriales</taxon>
        <taxon>Oscillospiraceae</taxon>
        <taxon>Caproicibacterium</taxon>
    </lineage>
</organism>
<dbReference type="EC" id="2.7.13.3" evidence="7"/>
<feature type="domain" description="HAMP" evidence="6">
    <location>
        <begin position="323"/>
        <end position="376"/>
    </location>
</feature>
<dbReference type="Pfam" id="PF00672">
    <property type="entry name" value="HAMP"/>
    <property type="match status" value="1"/>
</dbReference>
<dbReference type="CDD" id="cd06225">
    <property type="entry name" value="HAMP"/>
    <property type="match status" value="1"/>
</dbReference>
<dbReference type="Pfam" id="PF02518">
    <property type="entry name" value="HATPase_c"/>
    <property type="match status" value="1"/>
</dbReference>
<comment type="subcellular location">
    <subcellularLocation>
        <location evidence="1">Membrane</location>
    </subcellularLocation>
</comment>
<evidence type="ECO:0000256" key="4">
    <source>
        <dbReference type="ARBA" id="ARBA00022777"/>
    </source>
</evidence>
<proteinExistence type="predicted"/>
<keyword evidence="5" id="KW-1133">Transmembrane helix</keyword>
<dbReference type="Pfam" id="PF06580">
    <property type="entry name" value="His_kinase"/>
    <property type="match status" value="1"/>
</dbReference>
<reference evidence="7" key="2">
    <citation type="submission" date="2024-06" db="EMBL/GenBank/DDBJ databases">
        <title>Caproicibacterium argilliputei sp. nov, a novel caproic acid producing anaerobic bacterium isolated from pit mud.</title>
        <authorList>
            <person name="Xia S."/>
        </authorList>
    </citation>
    <scope>NUCLEOTIDE SEQUENCE</scope>
    <source>
        <strain evidence="7">ZCY20-5</strain>
    </source>
</reference>
<evidence type="ECO:0000313" key="7">
    <source>
        <dbReference type="EMBL" id="WOC32454.1"/>
    </source>
</evidence>
<dbReference type="GO" id="GO:0016020">
    <property type="term" value="C:membrane"/>
    <property type="evidence" value="ECO:0007669"/>
    <property type="project" value="UniProtKB-SubCell"/>
</dbReference>
<dbReference type="Gene3D" id="6.10.340.10">
    <property type="match status" value="1"/>
</dbReference>
<dbReference type="AlphaFoldDB" id="A0AA97D9W9"/>
<reference evidence="7" key="1">
    <citation type="submission" date="2023-09" db="EMBL/GenBank/DDBJ databases">
        <authorList>
            <person name="Zeng C."/>
        </authorList>
    </citation>
    <scope>NUCLEOTIDE SEQUENCE</scope>
    <source>
        <strain evidence="7">ZCY20-5</strain>
    </source>
</reference>
<dbReference type="SUPFAM" id="SSF55874">
    <property type="entry name" value="ATPase domain of HSP90 chaperone/DNA topoisomerase II/histidine kinase"/>
    <property type="match status" value="1"/>
</dbReference>
<dbReference type="PROSITE" id="PS50885">
    <property type="entry name" value="HAMP"/>
    <property type="match status" value="1"/>
</dbReference>
<dbReference type="SMART" id="SM00304">
    <property type="entry name" value="HAMP"/>
    <property type="match status" value="1"/>
</dbReference>
<dbReference type="InterPro" id="IPR036890">
    <property type="entry name" value="HATPase_C_sf"/>
</dbReference>
<keyword evidence="2" id="KW-0597">Phosphoprotein</keyword>
<keyword evidence="5" id="KW-0472">Membrane</keyword>
<sequence length="599" mass="65741">MKKKSESRGHGFSGGLFLKIAAVVVPGVLLVSASTLGVALHTTRMGYVDTMSRSSQQILSTVKTNMESVNDKITNVELTVNGSEAFSRYFQSQGELPDTYNQVYIMQKELKTVLPMTFYDVAVVGENGRVFVSNGSSLSLTAERFLSSAAVKEARQQPNRILYCFVSHGITKGSASAASFMAIKALTHQGAQKPFGFACVVLSQGDLQAFFGKLGNTTNNLLLMDQSGNVVSSVGKIPAGGHNSQLAVTLRQMQSQGKASLYANVLGKRTLILQVNIPRWNLHLVSLFDYTKAAREFESGIYIFLVCFLVTAAVLIAVFYFISEITRPISRLAAAMEDTAKQGLPKEVNTTGGGRETRQLSKAFNVMVGNLNGYVHRLLGLEEEKRRMEIHALQMQINPHFIYNTLISIKWLIWQDEPQKAVEGIDTFTQLLRGVLSNSNQVISVAEEVQNLENYIFLQKIRFGEKIQTNVSYSSASAQCCLPKVLLQPLLENAFFHAFTGRTEGVVSAFIDRHGDHLICEIIDDGVGMTQAAADALLTSEPGENGHSIGIWNVNARILLLYGKPYGVKIFSEPGHGTLVRVTLPVISQSSEKREPEKI</sequence>
<dbReference type="RefSeq" id="WP_275844840.1">
    <property type="nucleotide sequence ID" value="NZ_CP135996.1"/>
</dbReference>
<dbReference type="InterPro" id="IPR003594">
    <property type="entry name" value="HATPase_dom"/>
</dbReference>